<dbReference type="Gene3D" id="3.40.50.10490">
    <property type="entry name" value="Glucose-6-phosphate isomerase like protein, domain 1"/>
    <property type="match status" value="1"/>
</dbReference>
<dbReference type="Gene3D" id="1.10.10.10">
    <property type="entry name" value="Winged helix-like DNA-binding domain superfamily/Winged helix DNA-binding domain"/>
    <property type="match status" value="1"/>
</dbReference>
<feature type="domain" description="SIS" evidence="6">
    <location>
        <begin position="147"/>
        <end position="289"/>
    </location>
</feature>
<dbReference type="CDD" id="cd05013">
    <property type="entry name" value="SIS_RpiR"/>
    <property type="match status" value="1"/>
</dbReference>
<protein>
    <submittedName>
        <fullName evidence="7">Transcriptional regulator, RpiR family</fullName>
    </submittedName>
</protein>
<evidence type="ECO:0000259" key="5">
    <source>
        <dbReference type="PROSITE" id="PS51071"/>
    </source>
</evidence>
<dbReference type="PROSITE" id="PS51464">
    <property type="entry name" value="SIS"/>
    <property type="match status" value="1"/>
</dbReference>
<evidence type="ECO:0000256" key="3">
    <source>
        <dbReference type="ARBA" id="ARBA00023152"/>
    </source>
</evidence>
<dbReference type="GO" id="GO:0003677">
    <property type="term" value="F:DNA binding"/>
    <property type="evidence" value="ECO:0007669"/>
    <property type="project" value="UniProtKB-KW"/>
</dbReference>
<gene>
    <name evidence="7" type="ORF">SAMN06265784_102526</name>
</gene>
<dbReference type="EMBL" id="FXAT01000002">
    <property type="protein sequence ID" value="SMG26404.1"/>
    <property type="molecule type" value="Genomic_DNA"/>
</dbReference>
<dbReference type="Proteomes" id="UP000193228">
    <property type="component" value="Unassembled WGS sequence"/>
</dbReference>
<evidence type="ECO:0000313" key="8">
    <source>
        <dbReference type="Proteomes" id="UP000193228"/>
    </source>
</evidence>
<proteinExistence type="predicted"/>
<dbReference type="Pfam" id="PF01380">
    <property type="entry name" value="SIS"/>
    <property type="match status" value="1"/>
</dbReference>
<keyword evidence="1" id="KW-0805">Transcription regulation</keyword>
<dbReference type="InterPro" id="IPR047640">
    <property type="entry name" value="RpiR-like"/>
</dbReference>
<evidence type="ECO:0000256" key="4">
    <source>
        <dbReference type="ARBA" id="ARBA00023163"/>
    </source>
</evidence>
<dbReference type="InterPro" id="IPR001347">
    <property type="entry name" value="SIS_dom"/>
</dbReference>
<dbReference type="GO" id="GO:0003700">
    <property type="term" value="F:DNA-binding transcription factor activity"/>
    <property type="evidence" value="ECO:0007669"/>
    <property type="project" value="InterPro"/>
</dbReference>
<sequence>MIPTLTAVDKHQTEPDNPPLTIDKLVEQRFSALSPKLREAARFVIDRPEEIAMNSMRTAAVRASVHPSTMLRLARELGFDSYEPFRDEFRTWLANRGAVSWAGRAETLRGQRTDSHKEHLIEKIVDQEVFNLRNTFEPRTISKIVEARTLFGEARNVYVLGLRSLFPVAFYLNYVCRMFNDKTVLMMGVGGTFADELRTVDERDVMIVFSYRPYARDTLKAVKFARSCGTRIVAVTDSKVSPIATCADVAIPVLNTTPSLFPSIGPAFLVAQALVSLLVAESGEDTMAKIARSERQLTEFGVYVSDNE</sequence>
<accession>A0A1X7JF65</accession>
<reference evidence="8" key="1">
    <citation type="submission" date="2017-04" db="EMBL/GenBank/DDBJ databases">
        <authorList>
            <person name="Varghese N."/>
            <person name="Submissions S."/>
        </authorList>
    </citation>
    <scope>NUCLEOTIDE SEQUENCE [LARGE SCALE GENOMIC DNA]</scope>
    <source>
        <strain evidence="8">LMG 29540</strain>
    </source>
</reference>
<dbReference type="InterPro" id="IPR000281">
    <property type="entry name" value="HTH_RpiR"/>
</dbReference>
<evidence type="ECO:0000313" key="7">
    <source>
        <dbReference type="EMBL" id="SMG26404.1"/>
    </source>
</evidence>
<keyword evidence="3" id="KW-0324">Glycolysis</keyword>
<dbReference type="InterPro" id="IPR036388">
    <property type="entry name" value="WH-like_DNA-bd_sf"/>
</dbReference>
<dbReference type="AlphaFoldDB" id="A0A1X7JF65"/>
<dbReference type="InterPro" id="IPR035472">
    <property type="entry name" value="RpiR-like_SIS"/>
</dbReference>
<keyword evidence="8" id="KW-1185">Reference proteome</keyword>
<dbReference type="SUPFAM" id="SSF46689">
    <property type="entry name" value="Homeodomain-like"/>
    <property type="match status" value="1"/>
</dbReference>
<feature type="domain" description="HTH rpiR-type" evidence="5">
    <location>
        <begin position="20"/>
        <end position="96"/>
    </location>
</feature>
<dbReference type="PROSITE" id="PS51071">
    <property type="entry name" value="HTH_RPIR"/>
    <property type="match status" value="1"/>
</dbReference>
<evidence type="ECO:0000256" key="1">
    <source>
        <dbReference type="ARBA" id="ARBA00023015"/>
    </source>
</evidence>
<keyword evidence="2" id="KW-0238">DNA-binding</keyword>
<dbReference type="STRING" id="1515439.SAMN06265784_102526"/>
<dbReference type="PANTHER" id="PTHR30514">
    <property type="entry name" value="GLUCOKINASE"/>
    <property type="match status" value="1"/>
</dbReference>
<organism evidence="7 8">
    <name type="scientific">Paraburkholderia susongensis</name>
    <dbReference type="NCBI Taxonomy" id="1515439"/>
    <lineage>
        <taxon>Bacteria</taxon>
        <taxon>Pseudomonadati</taxon>
        <taxon>Pseudomonadota</taxon>
        <taxon>Betaproteobacteria</taxon>
        <taxon>Burkholderiales</taxon>
        <taxon>Burkholderiaceae</taxon>
        <taxon>Paraburkholderia</taxon>
    </lineage>
</organism>
<name>A0A1X7JF65_9BURK</name>
<evidence type="ECO:0000259" key="6">
    <source>
        <dbReference type="PROSITE" id="PS51464"/>
    </source>
</evidence>
<dbReference type="SUPFAM" id="SSF53697">
    <property type="entry name" value="SIS domain"/>
    <property type="match status" value="1"/>
</dbReference>
<keyword evidence="4" id="KW-0804">Transcription</keyword>
<dbReference type="GO" id="GO:0097367">
    <property type="term" value="F:carbohydrate derivative binding"/>
    <property type="evidence" value="ECO:0007669"/>
    <property type="project" value="InterPro"/>
</dbReference>
<dbReference type="PANTHER" id="PTHR30514:SF18">
    <property type="entry name" value="RPIR-FAMILY TRANSCRIPTIONAL REGULATOR"/>
    <property type="match status" value="1"/>
</dbReference>
<dbReference type="InterPro" id="IPR046348">
    <property type="entry name" value="SIS_dom_sf"/>
</dbReference>
<dbReference type="GO" id="GO:0006096">
    <property type="term" value="P:glycolytic process"/>
    <property type="evidence" value="ECO:0007669"/>
    <property type="project" value="UniProtKB-KW"/>
</dbReference>
<evidence type="ECO:0000256" key="2">
    <source>
        <dbReference type="ARBA" id="ARBA00023125"/>
    </source>
</evidence>
<dbReference type="InterPro" id="IPR009057">
    <property type="entry name" value="Homeodomain-like_sf"/>
</dbReference>